<dbReference type="Proteomes" id="UP000660262">
    <property type="component" value="Unassembled WGS sequence"/>
</dbReference>
<keyword evidence="3" id="KW-1185">Reference proteome</keyword>
<sequence length="230" mass="24044">MPKQMPKPPSAAKKVAVGGDDDGDDDDDQPPGPPKSLDELYLTHEDKALKTSAGREDVVAKVSAAIKRALTAVEASALGQTSDAPAPDGEEDGGDGGELTEEVRQRVAEMRVAGRPERVKEALAKLASDDASTTEIDLTYTHLESDAVDELFQLLARTSCPLTSVKLAQGVITGLCASHVQPLVARIAGGGLADLTSVVLDRKVVDGDAAMSAILQGVQLIRKDLKVTLV</sequence>
<feature type="compositionally biased region" description="Acidic residues" evidence="1">
    <location>
        <begin position="88"/>
        <end position="98"/>
    </location>
</feature>
<name>A0A830H7C1_9CHLO</name>
<feature type="compositionally biased region" description="Acidic residues" evidence="1">
    <location>
        <begin position="19"/>
        <end position="29"/>
    </location>
</feature>
<protein>
    <submittedName>
        <fullName evidence="2">Uncharacterized protein</fullName>
    </submittedName>
</protein>
<evidence type="ECO:0000313" key="2">
    <source>
        <dbReference type="EMBL" id="GHP01429.1"/>
    </source>
</evidence>
<proteinExistence type="predicted"/>
<evidence type="ECO:0000313" key="3">
    <source>
        <dbReference type="Proteomes" id="UP000660262"/>
    </source>
</evidence>
<organism evidence="2 3">
    <name type="scientific">Pycnococcus provasolii</name>
    <dbReference type="NCBI Taxonomy" id="41880"/>
    <lineage>
        <taxon>Eukaryota</taxon>
        <taxon>Viridiplantae</taxon>
        <taxon>Chlorophyta</taxon>
        <taxon>Pseudoscourfieldiophyceae</taxon>
        <taxon>Pseudoscourfieldiales</taxon>
        <taxon>Pycnococcaceae</taxon>
        <taxon>Pycnococcus</taxon>
    </lineage>
</organism>
<dbReference type="EMBL" id="BNJQ01000001">
    <property type="protein sequence ID" value="GHP01429.1"/>
    <property type="molecule type" value="Genomic_DNA"/>
</dbReference>
<gene>
    <name evidence="2" type="ORF">PPROV_000018500</name>
</gene>
<comment type="caution">
    <text evidence="2">The sequence shown here is derived from an EMBL/GenBank/DDBJ whole genome shotgun (WGS) entry which is preliminary data.</text>
</comment>
<dbReference type="AlphaFoldDB" id="A0A830H7C1"/>
<reference evidence="2" key="1">
    <citation type="submission" date="2020-10" db="EMBL/GenBank/DDBJ databases">
        <title>Unveiling of a novel bifunctional photoreceptor, Dualchrome1, isolated from a cosmopolitan green alga.</title>
        <authorList>
            <person name="Suzuki S."/>
            <person name="Kawachi M."/>
        </authorList>
    </citation>
    <scope>NUCLEOTIDE SEQUENCE</scope>
    <source>
        <strain evidence="2">NIES 2893</strain>
    </source>
</reference>
<evidence type="ECO:0000256" key="1">
    <source>
        <dbReference type="SAM" id="MobiDB-lite"/>
    </source>
</evidence>
<feature type="region of interest" description="Disordered" evidence="1">
    <location>
        <begin position="78"/>
        <end position="98"/>
    </location>
</feature>
<feature type="region of interest" description="Disordered" evidence="1">
    <location>
        <begin position="1"/>
        <end position="40"/>
    </location>
</feature>
<accession>A0A830H7C1</accession>